<dbReference type="Proteomes" id="UP000285146">
    <property type="component" value="Unassembled WGS sequence"/>
</dbReference>
<dbReference type="STRING" id="1230097.A0A423VU43"/>
<dbReference type="Pfam" id="PF20150">
    <property type="entry name" value="2EXR"/>
    <property type="match status" value="1"/>
</dbReference>
<dbReference type="OrthoDB" id="4812806at2759"/>
<evidence type="ECO:0000313" key="3">
    <source>
        <dbReference type="EMBL" id="ROV94587.1"/>
    </source>
</evidence>
<dbReference type="InParanoid" id="A0A423VU43"/>
<evidence type="ECO:0000256" key="1">
    <source>
        <dbReference type="SAM" id="MobiDB-lite"/>
    </source>
</evidence>
<dbReference type="InterPro" id="IPR045518">
    <property type="entry name" value="2EXR"/>
</dbReference>
<evidence type="ECO:0000313" key="4">
    <source>
        <dbReference type="Proteomes" id="UP000285146"/>
    </source>
</evidence>
<proteinExistence type="predicted"/>
<organism evidence="3 4">
    <name type="scientific">Cytospora leucostoma</name>
    <dbReference type="NCBI Taxonomy" id="1230097"/>
    <lineage>
        <taxon>Eukaryota</taxon>
        <taxon>Fungi</taxon>
        <taxon>Dikarya</taxon>
        <taxon>Ascomycota</taxon>
        <taxon>Pezizomycotina</taxon>
        <taxon>Sordariomycetes</taxon>
        <taxon>Sordariomycetidae</taxon>
        <taxon>Diaporthales</taxon>
        <taxon>Cytosporaceae</taxon>
        <taxon>Cytospora</taxon>
    </lineage>
</organism>
<reference evidence="3 4" key="1">
    <citation type="submission" date="2015-09" db="EMBL/GenBank/DDBJ databases">
        <title>Host preference determinants of Valsa canker pathogens revealed by comparative genomics.</title>
        <authorList>
            <person name="Yin Z."/>
            <person name="Huang L."/>
        </authorList>
    </citation>
    <scope>NUCLEOTIDE SEQUENCE [LARGE SCALE GENOMIC DNA]</scope>
    <source>
        <strain evidence="3 4">SXYLt</strain>
    </source>
</reference>
<keyword evidence="4" id="KW-1185">Reference proteome</keyword>
<dbReference type="AlphaFoldDB" id="A0A423VU43"/>
<protein>
    <recommendedName>
        <fullName evidence="2">2EXR domain-containing protein</fullName>
    </recommendedName>
</protein>
<dbReference type="PANTHER" id="PTHR35910:SF6">
    <property type="entry name" value="2EXR DOMAIN-CONTAINING PROTEIN"/>
    <property type="match status" value="1"/>
</dbReference>
<comment type="caution">
    <text evidence="3">The sequence shown here is derived from an EMBL/GenBank/DDBJ whole genome shotgun (WGS) entry which is preliminary data.</text>
</comment>
<name>A0A423VU43_9PEZI</name>
<dbReference type="PANTHER" id="PTHR35910">
    <property type="entry name" value="2EXR DOMAIN-CONTAINING PROTEIN"/>
    <property type="match status" value="1"/>
</dbReference>
<dbReference type="EMBL" id="LKEB01000075">
    <property type="protein sequence ID" value="ROV94587.1"/>
    <property type="molecule type" value="Genomic_DNA"/>
</dbReference>
<feature type="compositionally biased region" description="Basic and acidic residues" evidence="1">
    <location>
        <begin position="316"/>
        <end position="333"/>
    </location>
</feature>
<feature type="region of interest" description="Disordered" evidence="1">
    <location>
        <begin position="311"/>
        <end position="333"/>
    </location>
</feature>
<accession>A0A423VU43</accession>
<evidence type="ECO:0000259" key="2">
    <source>
        <dbReference type="Pfam" id="PF20150"/>
    </source>
</evidence>
<gene>
    <name evidence="3" type="ORF">VPNG_09178</name>
</gene>
<feature type="domain" description="2EXR" evidence="2">
    <location>
        <begin position="5"/>
        <end position="94"/>
    </location>
</feature>
<sequence>MPTEFHYLTQLPPELRGLIWECTLPEPRVFDIYPASTSQKTPAEQGLRFTNQLTEPPPALSGVCRESRSFILRHYSPLVISSTTKYVDFSRDILLLESCLLERGLLRTLWFMSNMPQIRDNLCNLAFGTSWGMTTGIRHPFLGRNPGEGHAAKFLQRLAVFPKLRRVIFVLDQELQIEVRKLPERIDVWDGHLNQKATLYLAGTKPPSVKAIVSRVAPADSSLRSQAMTRPDVSASCSIPWTDEKPSLPYVNELFYYSVDLDDANDCMQVGEERSSDLRSGLWPTMVNFCQFKRQLDCAVDTGVEHLLSHGSSGADRCEQRKTNMGSRIEDGA</sequence>